<name>A0ABW8JM80_9GAMM</name>
<dbReference type="Proteomes" id="UP001620461">
    <property type="component" value="Unassembled WGS sequence"/>
</dbReference>
<comment type="caution">
    <text evidence="1">The sequence shown here is derived from an EMBL/GenBank/DDBJ whole genome shotgun (WGS) entry which is preliminary data.</text>
</comment>
<organism evidence="1 2">
    <name type="scientific">Dyella jejuensis</name>
    <dbReference type="NCBI Taxonomy" id="1432009"/>
    <lineage>
        <taxon>Bacteria</taxon>
        <taxon>Pseudomonadati</taxon>
        <taxon>Pseudomonadota</taxon>
        <taxon>Gammaproteobacteria</taxon>
        <taxon>Lysobacterales</taxon>
        <taxon>Rhodanobacteraceae</taxon>
        <taxon>Dyella</taxon>
    </lineage>
</organism>
<keyword evidence="2" id="KW-1185">Reference proteome</keyword>
<protein>
    <submittedName>
        <fullName evidence="1">Uncharacterized protein</fullName>
    </submittedName>
</protein>
<accession>A0ABW8JM80</accession>
<gene>
    <name evidence="1" type="ORF">ISP15_17990</name>
</gene>
<reference evidence="1 2" key="1">
    <citation type="submission" date="2020-10" db="EMBL/GenBank/DDBJ databases">
        <title>Phylogeny of dyella-like bacteria.</title>
        <authorList>
            <person name="Fu J."/>
        </authorList>
    </citation>
    <scope>NUCLEOTIDE SEQUENCE [LARGE SCALE GENOMIC DNA]</scope>
    <source>
        <strain evidence="1 2">JP1</strain>
    </source>
</reference>
<sequence length="148" mass="16910">MKNEFNDLVSSVLGDFLSKHAFRFAESRSNTGGDLVSVVFESDQCKLRLYDSRRAGEVNCLVGRLDASNESDWTDKRSGWYHLRGLLEIGKGLSLEELQKLVGPPVTDRREQLVQLRDLLDSAFEKALLKLQEKSCLIRTRKIYKFQA</sequence>
<dbReference type="EMBL" id="JADIKJ010000036">
    <property type="protein sequence ID" value="MFK2902223.1"/>
    <property type="molecule type" value="Genomic_DNA"/>
</dbReference>
<evidence type="ECO:0000313" key="2">
    <source>
        <dbReference type="Proteomes" id="UP001620461"/>
    </source>
</evidence>
<dbReference type="RefSeq" id="WP_404549350.1">
    <property type="nucleotide sequence ID" value="NZ_JADIKJ010000036.1"/>
</dbReference>
<proteinExistence type="predicted"/>
<evidence type="ECO:0000313" key="1">
    <source>
        <dbReference type="EMBL" id="MFK2902223.1"/>
    </source>
</evidence>